<evidence type="ECO:0000256" key="1">
    <source>
        <dbReference type="SAM" id="SignalP"/>
    </source>
</evidence>
<protein>
    <recommendedName>
        <fullName evidence="4">DUF3347 domain-containing protein</fullName>
    </recommendedName>
</protein>
<organism evidence="2 3">
    <name type="scientific">Planococcus salinarum</name>
    <dbReference type="NCBI Taxonomy" id="622695"/>
    <lineage>
        <taxon>Bacteria</taxon>
        <taxon>Bacillati</taxon>
        <taxon>Bacillota</taxon>
        <taxon>Bacilli</taxon>
        <taxon>Bacillales</taxon>
        <taxon>Caryophanaceae</taxon>
        <taxon>Planococcus</taxon>
    </lineage>
</organism>
<name>A0ABX3D133_9BACL</name>
<evidence type="ECO:0008006" key="4">
    <source>
        <dbReference type="Google" id="ProtNLM"/>
    </source>
</evidence>
<evidence type="ECO:0000313" key="2">
    <source>
        <dbReference type="EMBL" id="OHX53652.1"/>
    </source>
</evidence>
<keyword evidence="1" id="KW-0732">Signal</keyword>
<dbReference type="EMBL" id="MBQG01000057">
    <property type="protein sequence ID" value="OHX53652.1"/>
    <property type="molecule type" value="Genomic_DNA"/>
</dbReference>
<gene>
    <name evidence="2" type="ORF">BB776_01705</name>
</gene>
<accession>A0ABX3D133</accession>
<feature type="signal peptide" evidence="1">
    <location>
        <begin position="1"/>
        <end position="21"/>
    </location>
</feature>
<feature type="chain" id="PRO_5045972181" description="DUF3347 domain-containing protein" evidence="1">
    <location>
        <begin position="22"/>
        <end position="146"/>
    </location>
</feature>
<proteinExistence type="predicted"/>
<reference evidence="2" key="1">
    <citation type="submission" date="2016-07" db="EMBL/GenBank/DDBJ databases">
        <title>Draft genome Planococcus salivarum.</title>
        <authorList>
            <person name="See-Too W.S."/>
        </authorList>
    </citation>
    <scope>NUCLEOTIDE SEQUENCE [LARGE SCALE GENOMIC DNA]</scope>
    <source>
        <strain evidence="2">DSM 23820</strain>
    </source>
</reference>
<comment type="caution">
    <text evidence="2">The sequence shown here is derived from an EMBL/GenBank/DDBJ whole genome shotgun (WGS) entry which is preliminary data.</text>
</comment>
<sequence length="146" mass="16451">MFKKYSITVLFSLLLIFTAFTGGGFAETAEQPMSPETAEALADVYEVNAEIYKEIAKVQVKAEKMYADYLAEVAKTEDASKQAEAWEKYDLKVDSMIADLKLKTEAMTLKGMEKAEEAGLTVEMEWVTVRFADREADIDPIKVIDW</sequence>
<dbReference type="Proteomes" id="UP000242153">
    <property type="component" value="Unassembled WGS sequence"/>
</dbReference>
<dbReference type="RefSeq" id="WP_071151960.1">
    <property type="nucleotide sequence ID" value="NZ_QQRT01000001.1"/>
</dbReference>
<keyword evidence="3" id="KW-1185">Reference proteome</keyword>
<evidence type="ECO:0000313" key="3">
    <source>
        <dbReference type="Proteomes" id="UP000242153"/>
    </source>
</evidence>